<organism evidence="3 4">
    <name type="scientific">Hypsibius exemplaris</name>
    <name type="common">Freshwater tardigrade</name>
    <dbReference type="NCBI Taxonomy" id="2072580"/>
    <lineage>
        <taxon>Eukaryota</taxon>
        <taxon>Metazoa</taxon>
        <taxon>Ecdysozoa</taxon>
        <taxon>Tardigrada</taxon>
        <taxon>Eutardigrada</taxon>
        <taxon>Parachela</taxon>
        <taxon>Hypsibioidea</taxon>
        <taxon>Hypsibiidae</taxon>
        <taxon>Hypsibius</taxon>
    </lineage>
</organism>
<name>A0A9X6RME4_HYPEX</name>
<keyword evidence="1" id="KW-0472">Membrane</keyword>
<keyword evidence="1" id="KW-1133">Transmembrane helix</keyword>
<sequence length="234" mass="24883">MIQPIGPANTPAVVAAAVAVPPAAAPAAAVAVPTLTVAVAVPVTPAAANGAAAPAVAIVATMSPAVTAIVARRAIDPGSRVLKIRSLRLVFIPAGLTGQHQPLDVGVNKPFKCQYRKEFHKCRKMQKKSDATKGKNMKNPTRQDVLKFTSAAWESITEKCIKNGFLMSEITFVESFFEVEEEMADLDVSLRNTESGAPLRMSFWTVAFSAATTDLALVNPTVMVLQISASYEKY</sequence>
<dbReference type="GO" id="GO:0003676">
    <property type="term" value="F:nucleic acid binding"/>
    <property type="evidence" value="ECO:0007669"/>
    <property type="project" value="InterPro"/>
</dbReference>
<protein>
    <recommendedName>
        <fullName evidence="2">DDE-1 domain-containing protein</fullName>
    </recommendedName>
</protein>
<feature type="transmembrane region" description="Helical" evidence="1">
    <location>
        <begin position="54"/>
        <end position="75"/>
    </location>
</feature>
<dbReference type="Proteomes" id="UP000192578">
    <property type="component" value="Unassembled WGS sequence"/>
</dbReference>
<reference evidence="4" key="1">
    <citation type="submission" date="2017-01" db="EMBL/GenBank/DDBJ databases">
        <title>Comparative genomics of anhydrobiosis in the tardigrade Hypsibius dujardini.</title>
        <authorList>
            <person name="Yoshida Y."/>
            <person name="Koutsovoulos G."/>
            <person name="Laetsch D."/>
            <person name="Stevens L."/>
            <person name="Kumar S."/>
            <person name="Horikawa D."/>
            <person name="Ishino K."/>
            <person name="Komine S."/>
            <person name="Tomita M."/>
            <person name="Blaxter M."/>
            <person name="Arakawa K."/>
        </authorList>
    </citation>
    <scope>NUCLEOTIDE SEQUENCE [LARGE SCALE GENOMIC DNA]</scope>
    <source>
        <strain evidence="4">Z151</strain>
    </source>
</reference>
<keyword evidence="4" id="KW-1185">Reference proteome</keyword>
<comment type="caution">
    <text evidence="3">The sequence shown here is derived from an EMBL/GenBank/DDBJ whole genome shotgun (WGS) entry which is preliminary data.</text>
</comment>
<evidence type="ECO:0000313" key="3">
    <source>
        <dbReference type="EMBL" id="OWA52807.1"/>
    </source>
</evidence>
<gene>
    <name evidence="3" type="ORF">BV898_17250</name>
</gene>
<proteinExistence type="predicted"/>
<dbReference type="OrthoDB" id="6136066at2759"/>
<accession>A0A9X6RME4</accession>
<evidence type="ECO:0000313" key="4">
    <source>
        <dbReference type="Proteomes" id="UP000192578"/>
    </source>
</evidence>
<feature type="domain" description="DDE-1" evidence="2">
    <location>
        <begin position="86"/>
        <end position="165"/>
    </location>
</feature>
<dbReference type="AlphaFoldDB" id="A0A9X6RME4"/>
<dbReference type="Pfam" id="PF03184">
    <property type="entry name" value="DDE_1"/>
    <property type="match status" value="1"/>
</dbReference>
<evidence type="ECO:0000256" key="1">
    <source>
        <dbReference type="SAM" id="Phobius"/>
    </source>
</evidence>
<dbReference type="EMBL" id="MTYJ01000287">
    <property type="protein sequence ID" value="OWA52807.1"/>
    <property type="molecule type" value="Genomic_DNA"/>
</dbReference>
<evidence type="ECO:0000259" key="2">
    <source>
        <dbReference type="Pfam" id="PF03184"/>
    </source>
</evidence>
<dbReference type="InterPro" id="IPR004875">
    <property type="entry name" value="DDE_SF_endonuclease_dom"/>
</dbReference>
<keyword evidence="1" id="KW-0812">Transmembrane</keyword>